<evidence type="ECO:0000256" key="6">
    <source>
        <dbReference type="ARBA" id="ARBA00023180"/>
    </source>
</evidence>
<evidence type="ECO:0000256" key="3">
    <source>
        <dbReference type="ARBA" id="ARBA00022692"/>
    </source>
</evidence>
<dbReference type="OrthoDB" id="420519at2759"/>
<feature type="transmembrane region" description="Helical" evidence="7">
    <location>
        <begin position="557"/>
        <end position="579"/>
    </location>
</feature>
<feature type="region of interest" description="Disordered" evidence="8">
    <location>
        <begin position="1"/>
        <end position="33"/>
    </location>
</feature>
<feature type="compositionally biased region" description="Polar residues" evidence="8">
    <location>
        <begin position="1"/>
        <end position="14"/>
    </location>
</feature>
<dbReference type="Pfam" id="PF04515">
    <property type="entry name" value="Choline_transpo"/>
    <property type="match status" value="1"/>
</dbReference>
<keyword evidence="5 7" id="KW-0472">Membrane</keyword>
<feature type="transmembrane region" description="Helical" evidence="7">
    <location>
        <begin position="266"/>
        <end position="287"/>
    </location>
</feature>
<evidence type="ECO:0000256" key="4">
    <source>
        <dbReference type="ARBA" id="ARBA00022989"/>
    </source>
</evidence>
<keyword evidence="4 7" id="KW-1133">Transmembrane helix</keyword>
<protein>
    <recommendedName>
        <fullName evidence="7">Choline transporter-like protein</fullName>
    </recommendedName>
</protein>
<organism evidence="9 10">
    <name type="scientific">Stylonychia lemnae</name>
    <name type="common">Ciliate</name>
    <dbReference type="NCBI Taxonomy" id="5949"/>
    <lineage>
        <taxon>Eukaryota</taxon>
        <taxon>Sar</taxon>
        <taxon>Alveolata</taxon>
        <taxon>Ciliophora</taxon>
        <taxon>Intramacronucleata</taxon>
        <taxon>Spirotrichea</taxon>
        <taxon>Stichotrichia</taxon>
        <taxon>Sporadotrichida</taxon>
        <taxon>Oxytrichidae</taxon>
        <taxon>Stylonychinae</taxon>
        <taxon>Stylonychia</taxon>
    </lineage>
</organism>
<keyword evidence="6" id="KW-0325">Glycoprotein</keyword>
<dbReference type="InParanoid" id="A0A078ADW2"/>
<evidence type="ECO:0000256" key="2">
    <source>
        <dbReference type="ARBA" id="ARBA00007168"/>
    </source>
</evidence>
<proteinExistence type="inferred from homology"/>
<feature type="transmembrane region" description="Helical" evidence="7">
    <location>
        <begin position="307"/>
        <end position="328"/>
    </location>
</feature>
<accession>A0A078ADW2</accession>
<dbReference type="GO" id="GO:0005886">
    <property type="term" value="C:plasma membrane"/>
    <property type="evidence" value="ECO:0007669"/>
    <property type="project" value="UniProtKB-SubCell"/>
</dbReference>
<evidence type="ECO:0000313" key="10">
    <source>
        <dbReference type="Proteomes" id="UP000039865"/>
    </source>
</evidence>
<evidence type="ECO:0000256" key="8">
    <source>
        <dbReference type="SAM" id="MobiDB-lite"/>
    </source>
</evidence>
<dbReference type="AlphaFoldDB" id="A0A078ADW2"/>
<feature type="transmembrane region" description="Helical" evidence="7">
    <location>
        <begin position="349"/>
        <end position="374"/>
    </location>
</feature>
<dbReference type="PANTHER" id="PTHR12385:SF14">
    <property type="entry name" value="CHOLINE TRANSPORTER-LIKE 2"/>
    <property type="match status" value="1"/>
</dbReference>
<evidence type="ECO:0000256" key="1">
    <source>
        <dbReference type="ARBA" id="ARBA00004141"/>
    </source>
</evidence>
<dbReference type="OMA" id="LLGIRYM"/>
<feature type="transmembrane region" description="Helical" evidence="7">
    <location>
        <begin position="239"/>
        <end position="259"/>
    </location>
</feature>
<dbReference type="PANTHER" id="PTHR12385">
    <property type="entry name" value="CHOLINE TRANSPORTER-LIKE (SLC FAMILY 44)"/>
    <property type="match status" value="1"/>
</dbReference>
<feature type="transmembrane region" description="Helical" evidence="7">
    <location>
        <begin position="455"/>
        <end position="477"/>
    </location>
</feature>
<evidence type="ECO:0000256" key="5">
    <source>
        <dbReference type="ARBA" id="ARBA00023136"/>
    </source>
</evidence>
<feature type="compositionally biased region" description="Basic and acidic residues" evidence="8">
    <location>
        <begin position="17"/>
        <end position="33"/>
    </location>
</feature>
<name>A0A078ADW2_STYLE</name>
<reference evidence="9 10" key="1">
    <citation type="submission" date="2014-06" db="EMBL/GenBank/DDBJ databases">
        <authorList>
            <person name="Swart Estienne"/>
        </authorList>
    </citation>
    <scope>NUCLEOTIDE SEQUENCE [LARGE SCALE GENOMIC DNA]</scope>
    <source>
        <strain evidence="9 10">130c</strain>
    </source>
</reference>
<keyword evidence="3 7" id="KW-0812">Transmembrane</keyword>
<comment type="function">
    <text evidence="7">Choline transporter.</text>
</comment>
<keyword evidence="10" id="KW-1185">Reference proteome</keyword>
<feature type="transmembrane region" description="Helical" evidence="7">
    <location>
        <begin position="51"/>
        <end position="73"/>
    </location>
</feature>
<evidence type="ECO:0000256" key="7">
    <source>
        <dbReference type="RuleBase" id="RU368066"/>
    </source>
</evidence>
<comment type="similarity">
    <text evidence="2 7">Belongs to the CTL (choline transporter-like) family.</text>
</comment>
<dbReference type="GO" id="GO:0022857">
    <property type="term" value="F:transmembrane transporter activity"/>
    <property type="evidence" value="ECO:0007669"/>
    <property type="project" value="UniProtKB-UniRule"/>
</dbReference>
<gene>
    <name evidence="9" type="primary">Contig12443.g13285</name>
    <name evidence="9" type="ORF">STYLEM_9035</name>
</gene>
<dbReference type="InterPro" id="IPR007603">
    <property type="entry name" value="Choline_transptr-like"/>
</dbReference>
<evidence type="ECO:0000313" key="9">
    <source>
        <dbReference type="EMBL" id="CDW80041.1"/>
    </source>
</evidence>
<comment type="subcellular location">
    <subcellularLocation>
        <location evidence="7">Cell membrane</location>
        <topology evidence="7">Multi-pass membrane protein</topology>
    </subcellularLocation>
    <subcellularLocation>
        <location evidence="1">Membrane</location>
        <topology evidence="1">Multi-pass membrane protein</topology>
    </subcellularLocation>
</comment>
<feature type="transmembrane region" description="Helical" evidence="7">
    <location>
        <begin position="410"/>
        <end position="434"/>
    </location>
</feature>
<feature type="transmembrane region" description="Helical" evidence="7">
    <location>
        <begin position="591"/>
        <end position="616"/>
    </location>
</feature>
<dbReference type="Proteomes" id="UP000039865">
    <property type="component" value="Unassembled WGS sequence"/>
</dbReference>
<sequence>MSSTKVQPLSNTNIPDDDQKQHHDAKDSHKLDLPKDELMNGPVMNRSCTDVICCLLFLAFCVGMAGTAAYGFINGDPMLLLTGWDYDKNGCGYNTTTKDYPYLYWPAPDASAISSNYYEAFRYSMCVKECPTKNSSQAVLCKEPKFFQEKSLQFSSCQYYPSAYSSNGVVYKGDPLRYGTQKSKLITFIFNINIVLNKYCIPDTEAMKDTAIKTFKERFYDTYNIDKFTDYVMDLVNCWQVMLICVGAAFIIGMLYLVILRCCAGVIVWTTIFGILAVLGGGGYWAYRTKDDYDTSDGNYKYLQYGAYALWGIAGAFLLLIFCCCGRIRLAVAIMKVTGQFIYNTPTVLLIPIIFLIICAAWVAAWVFTAVYIFSVGDIQPREAPLTFVTTVKWGKETRYIFLYHLFGGLWVNAFIIGCSQFIIAAACCVWYFSFTSDTAGKGSLCTGIKWIFRYHFGSIAFGSFIIALVQFIRIIFEYYRKKLQAANKDNPVVKFLLCCTGYCLSCLERCVKFITKNAYIQVALTSKNFCRSAWNGFLLVVRNALRFGFVHSLGGIFMFLGRLFIICCTVLCCYVMLMQWPYFHERISSPYFPCIVAGIIGFLIGAIFMSVFSFASDTVLQCFFLDEELGDDGKGRPPGNRPPLMNDFIERAKGGKRCCCC</sequence>
<dbReference type="EMBL" id="CCKQ01008579">
    <property type="protein sequence ID" value="CDW80041.1"/>
    <property type="molecule type" value="Genomic_DNA"/>
</dbReference>